<keyword evidence="2" id="KW-1185">Reference proteome</keyword>
<dbReference type="EMBL" id="LNIX01000027">
    <property type="protein sequence ID" value="OXA42035.1"/>
    <property type="molecule type" value="Genomic_DNA"/>
</dbReference>
<comment type="caution">
    <text evidence="1">The sequence shown here is derived from an EMBL/GenBank/DDBJ whole genome shotgun (WGS) entry which is preliminary data.</text>
</comment>
<protein>
    <submittedName>
        <fullName evidence="1">Uncharacterized protein</fullName>
    </submittedName>
</protein>
<feature type="non-terminal residue" evidence="1">
    <location>
        <position position="1"/>
    </location>
</feature>
<gene>
    <name evidence="1" type="ORF">Fcan01_23117</name>
</gene>
<name>A0A226D907_FOLCA</name>
<evidence type="ECO:0000313" key="2">
    <source>
        <dbReference type="Proteomes" id="UP000198287"/>
    </source>
</evidence>
<sequence>SYYAKEIVKVTPYTEFLAGEADLLPFFDTNLRVRSAQGKSCCFLFPQPPTTRVTIENEQQVGERAEFVGQLSFDYPNYWKDKNEKRIEFDFPESNCGCPAWVVTGKDIAGGAKIGLSSDSEQSPRFTTQGNTAREKCIKILNRGGEPVAEGRITLSQKDRGTETYKEMQIMLPSWGIRIDSNPRPRELSDLEREILFGVLILWVKFFSNWFQNSSQNSK</sequence>
<proteinExistence type="predicted"/>
<dbReference type="Proteomes" id="UP000198287">
    <property type="component" value="Unassembled WGS sequence"/>
</dbReference>
<accession>A0A226D907</accession>
<evidence type="ECO:0000313" key="1">
    <source>
        <dbReference type="EMBL" id="OXA42035.1"/>
    </source>
</evidence>
<dbReference type="AlphaFoldDB" id="A0A226D907"/>
<organism evidence="1 2">
    <name type="scientific">Folsomia candida</name>
    <name type="common">Springtail</name>
    <dbReference type="NCBI Taxonomy" id="158441"/>
    <lineage>
        <taxon>Eukaryota</taxon>
        <taxon>Metazoa</taxon>
        <taxon>Ecdysozoa</taxon>
        <taxon>Arthropoda</taxon>
        <taxon>Hexapoda</taxon>
        <taxon>Collembola</taxon>
        <taxon>Entomobryomorpha</taxon>
        <taxon>Isotomoidea</taxon>
        <taxon>Isotomidae</taxon>
        <taxon>Proisotominae</taxon>
        <taxon>Folsomia</taxon>
    </lineage>
</organism>
<reference evidence="1 2" key="1">
    <citation type="submission" date="2015-12" db="EMBL/GenBank/DDBJ databases">
        <title>The genome of Folsomia candida.</title>
        <authorList>
            <person name="Faddeeva A."/>
            <person name="Derks M.F."/>
            <person name="Anvar Y."/>
            <person name="Smit S."/>
            <person name="Van Straalen N."/>
            <person name="Roelofs D."/>
        </authorList>
    </citation>
    <scope>NUCLEOTIDE SEQUENCE [LARGE SCALE GENOMIC DNA]</scope>
    <source>
        <strain evidence="1 2">VU population</strain>
        <tissue evidence="1">Whole body</tissue>
    </source>
</reference>